<dbReference type="SMART" id="SM00408">
    <property type="entry name" value="IGc2"/>
    <property type="match status" value="3"/>
</dbReference>
<dbReference type="GO" id="GO:0016020">
    <property type="term" value="C:membrane"/>
    <property type="evidence" value="ECO:0007669"/>
    <property type="project" value="UniProtKB-SubCell"/>
</dbReference>
<dbReference type="SMART" id="SM00409">
    <property type="entry name" value="IG"/>
    <property type="match status" value="3"/>
</dbReference>
<keyword evidence="4" id="KW-1133">Transmembrane helix</keyword>
<dbReference type="EMBL" id="BGPR01000584">
    <property type="protein sequence ID" value="GBM27414.1"/>
    <property type="molecule type" value="Genomic_DNA"/>
</dbReference>
<evidence type="ECO:0000259" key="6">
    <source>
        <dbReference type="PROSITE" id="PS50853"/>
    </source>
</evidence>
<dbReference type="SMART" id="SM00060">
    <property type="entry name" value="FN3"/>
    <property type="match status" value="1"/>
</dbReference>
<dbReference type="PROSITE" id="PS50853">
    <property type="entry name" value="FN3"/>
    <property type="match status" value="1"/>
</dbReference>
<dbReference type="Gene3D" id="2.60.40.10">
    <property type="entry name" value="Immunoglobulins"/>
    <property type="match status" value="5"/>
</dbReference>
<dbReference type="InterPro" id="IPR003599">
    <property type="entry name" value="Ig_sub"/>
</dbReference>
<evidence type="ECO:0008006" key="9">
    <source>
        <dbReference type="Google" id="ProtNLM"/>
    </source>
</evidence>
<dbReference type="InterPro" id="IPR013783">
    <property type="entry name" value="Ig-like_fold"/>
</dbReference>
<dbReference type="CDD" id="cd00096">
    <property type="entry name" value="Ig"/>
    <property type="match status" value="1"/>
</dbReference>
<gene>
    <name evidence="7" type="ORF">AVEN_250441_1</name>
</gene>
<evidence type="ECO:0000313" key="7">
    <source>
        <dbReference type="EMBL" id="GBM27414.1"/>
    </source>
</evidence>
<protein>
    <recommendedName>
        <fullName evidence="9">Nephrin</fullName>
    </recommendedName>
</protein>
<sequence>MFYERKLFYAMLCKRTSAAEKRSLFLYFTFALFLMKNVTNEILEVDVCPGSTVALQCPALAPIQANDRALAAFWYKDDQVTPFYMVDARSSPSINQGKHRQLSGLGNRATFNVSTSPAMLYLDVETKEDAGTYVCRVDSYRSLTRTSTVKLIVLSPTPKLLIYEGEKLLSDVAGPYREGSDLELTCELTGAEESLPMQVLWTVRGQVVDSTFKVLPSGKIRNDYRLRSLERSLWMVAVTCVAAKSANATHHPFLVASVQLDLFLRPLDVRISPTDGTCREGTVLQLVCRTWGSRPPAEITWWMKSFRLYNVSGHRFETDASSSTLSLVPMASEHGKVIVCRAENPKLPGVSMTDSVMLNVTFPPKVSLSLKTYSSSSLSEGDTVALICNVLSNPAVGPVLWSFVQETSVAPPHRRFPLEGSQTLVLERLQPWHKGSYRCRATNSEGVGESNSLWLAVRHRPICKAGQQVSYGAYLGETLNIRCEVEAEPATVSFHWGFSNTVMQHSNVSFINRGLKSLATYTPTDDIHLGSLFCWANNSAGEQHVPCTFTVFKPVAPNRPKNCQVLNRTHSSFLLTCEAGYDGGAPQRFYFRAKIKGSRDDGLSLSSPLPLFNLSGLPSGSTFQVSVFSRNKIGKSHVVTLETTTLKSKRKGPWTWKGNRSLLISSVLVMVFAILTLAAAALLRHRSRPFLL</sequence>
<evidence type="ECO:0000259" key="5">
    <source>
        <dbReference type="PROSITE" id="PS50835"/>
    </source>
</evidence>
<evidence type="ECO:0000256" key="4">
    <source>
        <dbReference type="SAM" id="Phobius"/>
    </source>
</evidence>
<dbReference type="InterPro" id="IPR013162">
    <property type="entry name" value="CD80_C2-set"/>
</dbReference>
<feature type="domain" description="Ig-like" evidence="5">
    <location>
        <begin position="364"/>
        <end position="456"/>
    </location>
</feature>
<dbReference type="Pfam" id="PF08205">
    <property type="entry name" value="C2-set_2"/>
    <property type="match status" value="1"/>
</dbReference>
<organism evidence="7 8">
    <name type="scientific">Araneus ventricosus</name>
    <name type="common">Orbweaver spider</name>
    <name type="synonym">Epeira ventricosa</name>
    <dbReference type="NCBI Taxonomy" id="182803"/>
    <lineage>
        <taxon>Eukaryota</taxon>
        <taxon>Metazoa</taxon>
        <taxon>Ecdysozoa</taxon>
        <taxon>Arthropoda</taxon>
        <taxon>Chelicerata</taxon>
        <taxon>Arachnida</taxon>
        <taxon>Araneae</taxon>
        <taxon>Araneomorphae</taxon>
        <taxon>Entelegynae</taxon>
        <taxon>Araneoidea</taxon>
        <taxon>Araneidae</taxon>
        <taxon>Araneus</taxon>
    </lineage>
</organism>
<feature type="domain" description="Ig-like" evidence="5">
    <location>
        <begin position="158"/>
        <end position="206"/>
    </location>
</feature>
<feature type="domain" description="Ig-like" evidence="5">
    <location>
        <begin position="266"/>
        <end position="357"/>
    </location>
</feature>
<dbReference type="PANTHER" id="PTHR23278">
    <property type="entry name" value="SIDESTEP PROTEIN"/>
    <property type="match status" value="1"/>
</dbReference>
<dbReference type="Pfam" id="PF13927">
    <property type="entry name" value="Ig_3"/>
    <property type="match status" value="1"/>
</dbReference>
<dbReference type="InterPro" id="IPR036179">
    <property type="entry name" value="Ig-like_dom_sf"/>
</dbReference>
<dbReference type="SUPFAM" id="SSF48726">
    <property type="entry name" value="Immunoglobulin"/>
    <property type="match status" value="4"/>
</dbReference>
<feature type="domain" description="Fibronectin type-III" evidence="6">
    <location>
        <begin position="559"/>
        <end position="649"/>
    </location>
</feature>
<feature type="transmembrane region" description="Helical" evidence="4">
    <location>
        <begin position="662"/>
        <end position="683"/>
    </location>
</feature>
<comment type="caution">
    <text evidence="7">The sequence shown here is derived from an EMBL/GenBank/DDBJ whole genome shotgun (WGS) entry which is preliminary data.</text>
</comment>
<dbReference type="InterPro" id="IPR007110">
    <property type="entry name" value="Ig-like_dom"/>
</dbReference>
<dbReference type="InterPro" id="IPR003598">
    <property type="entry name" value="Ig_sub2"/>
</dbReference>
<dbReference type="InterPro" id="IPR003961">
    <property type="entry name" value="FN3_dom"/>
</dbReference>
<evidence type="ECO:0000256" key="3">
    <source>
        <dbReference type="ARBA" id="ARBA00023157"/>
    </source>
</evidence>
<evidence type="ECO:0000256" key="2">
    <source>
        <dbReference type="ARBA" id="ARBA00023136"/>
    </source>
</evidence>
<feature type="domain" description="Ig-like" evidence="5">
    <location>
        <begin position="50"/>
        <end position="150"/>
    </location>
</feature>
<keyword evidence="8" id="KW-1185">Reference proteome</keyword>
<dbReference type="Proteomes" id="UP000499080">
    <property type="component" value="Unassembled WGS sequence"/>
</dbReference>
<keyword evidence="2 4" id="KW-0472">Membrane</keyword>
<dbReference type="SUPFAM" id="SSF49265">
    <property type="entry name" value="Fibronectin type III"/>
    <property type="match status" value="1"/>
</dbReference>
<evidence type="ECO:0000313" key="8">
    <source>
        <dbReference type="Proteomes" id="UP000499080"/>
    </source>
</evidence>
<keyword evidence="4" id="KW-0812">Transmembrane</keyword>
<dbReference type="InterPro" id="IPR036116">
    <property type="entry name" value="FN3_sf"/>
</dbReference>
<dbReference type="OrthoDB" id="6250964at2759"/>
<keyword evidence="3" id="KW-1015">Disulfide bond</keyword>
<feature type="domain" description="Ig-like" evidence="5">
    <location>
        <begin position="461"/>
        <end position="550"/>
    </location>
</feature>
<proteinExistence type="predicted"/>
<dbReference type="PROSITE" id="PS50835">
    <property type="entry name" value="IG_LIKE"/>
    <property type="match status" value="5"/>
</dbReference>
<comment type="subcellular location">
    <subcellularLocation>
        <location evidence="1">Membrane</location>
        <topology evidence="1">Single-pass membrane protein</topology>
    </subcellularLocation>
</comment>
<dbReference type="PANTHER" id="PTHR23278:SF19">
    <property type="entry name" value="OBSCURIN"/>
    <property type="match status" value="1"/>
</dbReference>
<dbReference type="CDD" id="cd00063">
    <property type="entry name" value="FN3"/>
    <property type="match status" value="1"/>
</dbReference>
<accession>A0A4Y2EHT2</accession>
<reference evidence="7 8" key="1">
    <citation type="journal article" date="2019" name="Sci. Rep.">
        <title>Orb-weaving spider Araneus ventricosus genome elucidates the spidroin gene catalogue.</title>
        <authorList>
            <person name="Kono N."/>
            <person name="Nakamura H."/>
            <person name="Ohtoshi R."/>
            <person name="Moran D.A.P."/>
            <person name="Shinohara A."/>
            <person name="Yoshida Y."/>
            <person name="Fujiwara M."/>
            <person name="Mori M."/>
            <person name="Tomita M."/>
            <person name="Arakawa K."/>
        </authorList>
    </citation>
    <scope>NUCLEOTIDE SEQUENCE [LARGE SCALE GENOMIC DNA]</scope>
</reference>
<dbReference type="AlphaFoldDB" id="A0A4Y2EHT2"/>
<evidence type="ECO:0000256" key="1">
    <source>
        <dbReference type="ARBA" id="ARBA00004167"/>
    </source>
</evidence>
<name>A0A4Y2EHT2_ARAVE</name>